<dbReference type="GO" id="GO:0070006">
    <property type="term" value="F:metalloaminopeptidase activity"/>
    <property type="evidence" value="ECO:0007669"/>
    <property type="project" value="TreeGrafter"/>
</dbReference>
<evidence type="ECO:0000256" key="21">
    <source>
        <dbReference type="SAM" id="MobiDB-lite"/>
    </source>
</evidence>
<dbReference type="InterPro" id="IPR024571">
    <property type="entry name" value="ERAP1-like_C_dom"/>
</dbReference>
<evidence type="ECO:0000256" key="8">
    <source>
        <dbReference type="ARBA" id="ARBA00022723"/>
    </source>
</evidence>
<evidence type="ECO:0000256" key="17">
    <source>
        <dbReference type="PIRSR" id="PIRSR634016-1"/>
    </source>
</evidence>
<sequence>MGKGFFVSKVVAVVGILFSIAAIATIIALAVVYAQEKDKNSNLSKPSEPTSATPSRPENATSSGSTHTAGTGSIISTTPSSEPWHKYRLPKTLQPYHYNVRLRPVLKENAEGLYVFHGKSEAFFTCNEATNLVIIHSKKLNFTENPKATLRDSAGNSLKVSKVEEVPVTQYLVLHAEHPMEVGKKYSISTGFVGELADDLAGFYRSEYEEDGVPKQDTRIIATTQMQAPDARKAFPCFDEPAMKATFNITIVHKSDYVALSNMNPISHTNITEEGEPWTETVFDTTLKMSTYLVAFIVSQFKSIGDPGNSTTTGVHIWGRKKAIEDEKQGDYALEKTKPILEFFEKYYNTPYPLPKSDQVALPDFSAGAMENWGLVTYRETALLFDPDVSSIGNKERVVSVIAHELAHQWFGNLVTIRWWNDLWLNEGFASYVEYLGADYAEPDWHIKDLIVLDDVHRVMAVDALASSHPLTSKEEEVNTPAEISQVFDSITYSKGASVIRMLSDFITEEVFVEGLATYLKAFEYNSTVYSDLWTHLQTAVETNLSSSYLPQSVARIMDTWVLQMGFPVVTVDTTTGLITQKHFLLDPGSNVTRPSEFNYTWIVPISYSKNNVYKNYWLQNSSETNNDFKTGENEWLLANINVTGYYRVNYDDGNWNKLIAQLETDPLTIPVINRAQIIDDAFNLARAKYVPTTRALNTTRFLANDTEYMPWQAALNSLSFFTQMFDRSEVYGPMKEYMKIQVQPLYDYFQTITLDFTTRPVSLTDQYNEVNAINTACRYGIPNCTEFASELFNEWMKNNRSIHPNLRSTIYCTGIAQGGETEWEFVWEKFSTYSNAQEADKLRAALACSKEPWLLNRLLEYSLDTSKIRRQDAVSTINSVCSNVLGQSLAWDFVRANWKKMFDQFGGSSFSFGNLIEGVTRRFASDFELQQLEQFKLDNQDAGFGTSAQALEQAIEKTKANIKWVNENKEPIYS</sequence>
<evidence type="ECO:0000256" key="19">
    <source>
        <dbReference type="PIRSR" id="PIRSR634016-4"/>
    </source>
</evidence>
<keyword evidence="10 18" id="KW-0862">Zinc</keyword>
<dbReference type="GO" id="GO:0006508">
    <property type="term" value="P:proteolysis"/>
    <property type="evidence" value="ECO:0007669"/>
    <property type="project" value="UniProtKB-KW"/>
</dbReference>
<dbReference type="Pfam" id="PF01433">
    <property type="entry name" value="Peptidase_M1"/>
    <property type="match status" value="1"/>
</dbReference>
<evidence type="ECO:0000256" key="18">
    <source>
        <dbReference type="PIRSR" id="PIRSR634016-3"/>
    </source>
</evidence>
<keyword evidence="13 20" id="KW-0482">Metalloprotease</keyword>
<dbReference type="FunFam" id="2.60.40.1730:FF:000001">
    <property type="entry name" value="Leucyl-cystinyl aminopeptidase"/>
    <property type="match status" value="1"/>
</dbReference>
<keyword evidence="8 18" id="KW-0479">Metal-binding</keyword>
<dbReference type="Gene3D" id="2.60.40.1730">
    <property type="entry name" value="tricorn interacting facor f3 domain"/>
    <property type="match status" value="1"/>
</dbReference>
<keyword evidence="6 20" id="KW-0645">Protease</keyword>
<dbReference type="FunFam" id="2.60.40.1910:FF:000005">
    <property type="entry name" value="Aminopeptidase"/>
    <property type="match status" value="1"/>
</dbReference>
<dbReference type="InterPro" id="IPR001930">
    <property type="entry name" value="Peptidase_M1"/>
</dbReference>
<feature type="domain" description="ERAP1-like C-terminal" evidence="23">
    <location>
        <begin position="636"/>
        <end position="960"/>
    </location>
</feature>
<evidence type="ECO:0000256" key="16">
    <source>
        <dbReference type="ARBA" id="ARBA00023180"/>
    </source>
</evidence>
<dbReference type="Pfam" id="PF17900">
    <property type="entry name" value="Peptidase_M1_N"/>
    <property type="match status" value="1"/>
</dbReference>
<dbReference type="EC" id="3.4.11.-" evidence="20"/>
<evidence type="ECO:0000256" key="11">
    <source>
        <dbReference type="ARBA" id="ARBA00022968"/>
    </source>
</evidence>
<evidence type="ECO:0000256" key="2">
    <source>
        <dbReference type="ARBA" id="ARBA00010136"/>
    </source>
</evidence>
<evidence type="ECO:0000256" key="6">
    <source>
        <dbReference type="ARBA" id="ARBA00022670"/>
    </source>
</evidence>
<dbReference type="EMBL" id="OW240914">
    <property type="protein sequence ID" value="CAH2274216.1"/>
    <property type="molecule type" value="Genomic_DNA"/>
</dbReference>
<evidence type="ECO:0000256" key="7">
    <source>
        <dbReference type="ARBA" id="ARBA00022692"/>
    </source>
</evidence>
<gene>
    <name evidence="25" type="ORF">PECUL_23A038339</name>
</gene>
<proteinExistence type="inferred from homology"/>
<evidence type="ECO:0000256" key="3">
    <source>
        <dbReference type="ARBA" id="ARBA00011738"/>
    </source>
</evidence>
<evidence type="ECO:0000256" key="1">
    <source>
        <dbReference type="ARBA" id="ARBA00004401"/>
    </source>
</evidence>
<keyword evidence="5" id="KW-1003">Cell membrane</keyword>
<evidence type="ECO:0000259" key="22">
    <source>
        <dbReference type="Pfam" id="PF01433"/>
    </source>
</evidence>
<dbReference type="InterPro" id="IPR027268">
    <property type="entry name" value="Peptidase_M4/M1_CTD_sf"/>
</dbReference>
<accession>A0AAD1RN30</accession>
<evidence type="ECO:0000256" key="13">
    <source>
        <dbReference type="ARBA" id="ARBA00023049"/>
    </source>
</evidence>
<dbReference type="GO" id="GO:0005886">
    <property type="term" value="C:plasma membrane"/>
    <property type="evidence" value="ECO:0007669"/>
    <property type="project" value="UniProtKB-SubCell"/>
</dbReference>
<feature type="binding site" evidence="18">
    <location>
        <position position="404"/>
    </location>
    <ligand>
        <name>Zn(2+)</name>
        <dbReference type="ChEBI" id="CHEBI:29105"/>
        <note>catalytic</note>
    </ligand>
</feature>
<feature type="binding site" evidence="18">
    <location>
        <position position="427"/>
    </location>
    <ligand>
        <name>Zn(2+)</name>
        <dbReference type="ChEBI" id="CHEBI:29105"/>
        <note>catalytic</note>
    </ligand>
</feature>
<dbReference type="PANTHER" id="PTHR11533:SF172">
    <property type="entry name" value="AMINOPEPTIDASE N"/>
    <property type="match status" value="1"/>
</dbReference>
<keyword evidence="7" id="KW-0812">Transmembrane</keyword>
<evidence type="ECO:0000256" key="10">
    <source>
        <dbReference type="ARBA" id="ARBA00022833"/>
    </source>
</evidence>
<dbReference type="AlphaFoldDB" id="A0AAD1RN30"/>
<keyword evidence="15" id="KW-1015">Disulfide bond</keyword>
<feature type="domain" description="Aminopeptidase N-like N-terminal" evidence="24">
    <location>
        <begin position="94"/>
        <end position="293"/>
    </location>
</feature>
<keyword evidence="9 20" id="KW-0378">Hydrolase</keyword>
<keyword evidence="26" id="KW-1185">Reference proteome</keyword>
<dbReference type="InterPro" id="IPR050344">
    <property type="entry name" value="Peptidase_M1_aminopeptidases"/>
</dbReference>
<dbReference type="PANTHER" id="PTHR11533">
    <property type="entry name" value="PROTEASE M1 ZINC METALLOPROTEASE"/>
    <property type="match status" value="1"/>
</dbReference>
<evidence type="ECO:0000256" key="9">
    <source>
        <dbReference type="ARBA" id="ARBA00022801"/>
    </source>
</evidence>
<comment type="subcellular location">
    <subcellularLocation>
        <location evidence="1">Cell membrane</location>
        <topology evidence="1">Single-pass type II membrane protein</topology>
    </subcellularLocation>
</comment>
<evidence type="ECO:0000259" key="23">
    <source>
        <dbReference type="Pfam" id="PF11838"/>
    </source>
</evidence>
<dbReference type="SUPFAM" id="SSF63737">
    <property type="entry name" value="Leukotriene A4 hydrolase N-terminal domain"/>
    <property type="match status" value="1"/>
</dbReference>
<dbReference type="Pfam" id="PF11838">
    <property type="entry name" value="ERAP1_C"/>
    <property type="match status" value="1"/>
</dbReference>
<feature type="compositionally biased region" description="Polar residues" evidence="21">
    <location>
        <begin position="41"/>
        <end position="59"/>
    </location>
</feature>
<feature type="domain" description="Peptidase M1 membrane alanine aminopeptidase" evidence="22">
    <location>
        <begin position="332"/>
        <end position="561"/>
    </location>
</feature>
<evidence type="ECO:0000313" key="25">
    <source>
        <dbReference type="EMBL" id="CAH2274216.1"/>
    </source>
</evidence>
<feature type="non-terminal residue" evidence="25">
    <location>
        <position position="975"/>
    </location>
</feature>
<keyword evidence="11" id="KW-0735">Signal-anchor</keyword>
<keyword evidence="16" id="KW-0325">Glycoprotein</keyword>
<evidence type="ECO:0000256" key="4">
    <source>
        <dbReference type="ARBA" id="ARBA00022438"/>
    </source>
</evidence>
<dbReference type="InterPro" id="IPR045357">
    <property type="entry name" value="Aminopeptidase_N-like_N"/>
</dbReference>
<organism evidence="25 26">
    <name type="scientific">Pelobates cultripes</name>
    <name type="common">Western spadefoot toad</name>
    <dbReference type="NCBI Taxonomy" id="61616"/>
    <lineage>
        <taxon>Eukaryota</taxon>
        <taxon>Metazoa</taxon>
        <taxon>Chordata</taxon>
        <taxon>Craniata</taxon>
        <taxon>Vertebrata</taxon>
        <taxon>Euteleostomi</taxon>
        <taxon>Amphibia</taxon>
        <taxon>Batrachia</taxon>
        <taxon>Anura</taxon>
        <taxon>Pelobatoidea</taxon>
        <taxon>Pelobatidae</taxon>
        <taxon>Pelobates</taxon>
    </lineage>
</organism>
<dbReference type="InterPro" id="IPR014782">
    <property type="entry name" value="Peptidase_M1_dom"/>
</dbReference>
<dbReference type="GO" id="GO:0005615">
    <property type="term" value="C:extracellular space"/>
    <property type="evidence" value="ECO:0007669"/>
    <property type="project" value="TreeGrafter"/>
</dbReference>
<comment type="cofactor">
    <cofactor evidence="18 20">
        <name>Zn(2+)</name>
        <dbReference type="ChEBI" id="CHEBI:29105"/>
    </cofactor>
    <text evidence="18 20">Binds 1 zinc ion per subunit.</text>
</comment>
<keyword evidence="12" id="KW-1133">Transmembrane helix</keyword>
<feature type="active site" description="Proton acceptor" evidence="17">
    <location>
        <position position="405"/>
    </location>
</feature>
<feature type="region of interest" description="Disordered" evidence="21">
    <location>
        <begin position="40"/>
        <end position="82"/>
    </location>
</feature>
<evidence type="ECO:0000313" key="26">
    <source>
        <dbReference type="Proteomes" id="UP001295444"/>
    </source>
</evidence>
<dbReference type="InterPro" id="IPR042097">
    <property type="entry name" value="Aminopeptidase_N-like_N_sf"/>
</dbReference>
<dbReference type="SUPFAM" id="SSF55486">
    <property type="entry name" value="Metalloproteases ('zincins'), catalytic domain"/>
    <property type="match status" value="1"/>
</dbReference>
<dbReference type="GO" id="GO:0005737">
    <property type="term" value="C:cytoplasm"/>
    <property type="evidence" value="ECO:0007669"/>
    <property type="project" value="TreeGrafter"/>
</dbReference>
<dbReference type="GO" id="GO:0043171">
    <property type="term" value="P:peptide catabolic process"/>
    <property type="evidence" value="ECO:0007669"/>
    <property type="project" value="TreeGrafter"/>
</dbReference>
<comment type="similarity">
    <text evidence="2 20">Belongs to the peptidase M1 family.</text>
</comment>
<dbReference type="FunFam" id="1.25.50.20:FF:000012">
    <property type="entry name" value="Aminopeptidase N"/>
    <property type="match status" value="1"/>
</dbReference>
<keyword evidence="14" id="KW-0472">Membrane</keyword>
<dbReference type="Gene3D" id="2.60.40.1910">
    <property type="match status" value="1"/>
</dbReference>
<dbReference type="CDD" id="cd09601">
    <property type="entry name" value="M1_APN-Q_like"/>
    <property type="match status" value="1"/>
</dbReference>
<dbReference type="GO" id="GO:0008270">
    <property type="term" value="F:zinc ion binding"/>
    <property type="evidence" value="ECO:0007669"/>
    <property type="project" value="UniProtKB-UniRule"/>
</dbReference>
<evidence type="ECO:0000256" key="15">
    <source>
        <dbReference type="ARBA" id="ARBA00023157"/>
    </source>
</evidence>
<keyword evidence="4 20" id="KW-0031">Aminopeptidase</keyword>
<reference evidence="25" key="1">
    <citation type="submission" date="2022-03" db="EMBL/GenBank/DDBJ databases">
        <authorList>
            <person name="Alioto T."/>
            <person name="Alioto T."/>
            <person name="Gomez Garrido J."/>
        </authorList>
    </citation>
    <scope>NUCLEOTIDE SEQUENCE</scope>
</reference>
<evidence type="ECO:0000256" key="5">
    <source>
        <dbReference type="ARBA" id="ARBA00022475"/>
    </source>
</evidence>
<dbReference type="GO" id="GO:0042277">
    <property type="term" value="F:peptide binding"/>
    <property type="evidence" value="ECO:0007669"/>
    <property type="project" value="TreeGrafter"/>
</dbReference>
<evidence type="ECO:0000259" key="24">
    <source>
        <dbReference type="Pfam" id="PF17900"/>
    </source>
</evidence>
<dbReference type="PRINTS" id="PR00756">
    <property type="entry name" value="ALADIPTASE"/>
</dbReference>
<feature type="compositionally biased region" description="Low complexity" evidence="21">
    <location>
        <begin position="60"/>
        <end position="81"/>
    </location>
</feature>
<evidence type="ECO:0000256" key="14">
    <source>
        <dbReference type="ARBA" id="ARBA00023136"/>
    </source>
</evidence>
<protein>
    <recommendedName>
        <fullName evidence="20">Aminopeptidase</fullName>
        <ecNumber evidence="20">3.4.11.-</ecNumber>
    </recommendedName>
</protein>
<evidence type="ECO:0000256" key="12">
    <source>
        <dbReference type="ARBA" id="ARBA00022989"/>
    </source>
</evidence>
<name>A0AAD1RN30_PELCU</name>
<feature type="site" description="Transition state stabilizer" evidence="19">
    <location>
        <position position="493"/>
    </location>
</feature>
<dbReference type="InterPro" id="IPR034016">
    <property type="entry name" value="M1_APN-typ"/>
</dbReference>
<dbReference type="Proteomes" id="UP001295444">
    <property type="component" value="Chromosome 03"/>
</dbReference>
<comment type="subunit">
    <text evidence="3">Homodimer.</text>
</comment>
<dbReference type="FunFam" id="1.10.390.10:FF:000001">
    <property type="entry name" value="Aminopeptidase"/>
    <property type="match status" value="1"/>
</dbReference>
<evidence type="ECO:0000256" key="20">
    <source>
        <dbReference type="RuleBase" id="RU364040"/>
    </source>
</evidence>
<dbReference type="Gene3D" id="1.10.390.10">
    <property type="entry name" value="Neutral Protease Domain 2"/>
    <property type="match status" value="1"/>
</dbReference>
<dbReference type="Gene3D" id="1.25.50.20">
    <property type="match status" value="1"/>
</dbReference>
<feature type="binding site" evidence="18">
    <location>
        <position position="408"/>
    </location>
    <ligand>
        <name>Zn(2+)</name>
        <dbReference type="ChEBI" id="CHEBI:29105"/>
        <note>catalytic</note>
    </ligand>
</feature>